<accession>A0ABY4PS82</accession>
<organism evidence="1 2">
    <name type="scientific">Streptomyces durmitorensis</name>
    <dbReference type="NCBI Taxonomy" id="319947"/>
    <lineage>
        <taxon>Bacteria</taxon>
        <taxon>Bacillati</taxon>
        <taxon>Actinomycetota</taxon>
        <taxon>Actinomycetes</taxon>
        <taxon>Kitasatosporales</taxon>
        <taxon>Streptomycetaceae</taxon>
        <taxon>Streptomyces</taxon>
    </lineage>
</organism>
<dbReference type="RefSeq" id="WP_249587424.1">
    <property type="nucleotide sequence ID" value="NZ_BAAAQL010000032.1"/>
</dbReference>
<name>A0ABY4PS82_9ACTN</name>
<evidence type="ECO:0000313" key="1">
    <source>
        <dbReference type="EMBL" id="UQT55945.1"/>
    </source>
</evidence>
<keyword evidence="2" id="KW-1185">Reference proteome</keyword>
<reference evidence="1 2" key="1">
    <citation type="submission" date="2022-05" db="EMBL/GenBank/DDBJ databases">
        <authorList>
            <person name="Zhou X."/>
            <person name="Li K."/>
            <person name="Man Y."/>
        </authorList>
    </citation>
    <scope>NUCLEOTIDE SEQUENCE [LARGE SCALE GENOMIC DNA]</scope>
    <source>
        <strain evidence="1 2">MS405</strain>
    </source>
</reference>
<dbReference type="EMBL" id="CP097289">
    <property type="protein sequence ID" value="UQT55945.1"/>
    <property type="molecule type" value="Genomic_DNA"/>
</dbReference>
<evidence type="ECO:0000313" key="2">
    <source>
        <dbReference type="Proteomes" id="UP000829992"/>
    </source>
</evidence>
<gene>
    <name evidence="1" type="ORF">M4V62_13005</name>
</gene>
<dbReference type="Proteomes" id="UP000829992">
    <property type="component" value="Chromosome"/>
</dbReference>
<sequence length="82" mass="9188">MTVKVVCTDRGQHARRLINYCEPGVAHLGIPDAAQHNVQRPDGGYTYRFVCTKCGRDAQLREENMLKVAQAGFETLDISRIP</sequence>
<proteinExistence type="predicted"/>
<protein>
    <submittedName>
        <fullName evidence="1">Uncharacterized protein</fullName>
    </submittedName>
</protein>